<dbReference type="InterPro" id="IPR036390">
    <property type="entry name" value="WH_DNA-bd_sf"/>
</dbReference>
<dbReference type="SUPFAM" id="SSF47979">
    <property type="entry name" value="Iron-dependent repressor protein, dimerization domain"/>
    <property type="match status" value="1"/>
</dbReference>
<dbReference type="Pfam" id="PF01325">
    <property type="entry name" value="Fe_dep_repress"/>
    <property type="match status" value="1"/>
</dbReference>
<dbReference type="InterPro" id="IPR022689">
    <property type="entry name" value="Iron_dep_repressor"/>
</dbReference>
<evidence type="ECO:0000256" key="1">
    <source>
        <dbReference type="ARBA" id="ARBA00007871"/>
    </source>
</evidence>
<dbReference type="InterPro" id="IPR050536">
    <property type="entry name" value="DtxR_MntR_Metal-Reg"/>
</dbReference>
<comment type="similarity">
    <text evidence="1">Belongs to the DtxR/MntR family.</text>
</comment>
<dbReference type="Gene3D" id="1.10.60.10">
    <property type="entry name" value="Iron dependent repressor, metal binding and dimerisation domain"/>
    <property type="match status" value="1"/>
</dbReference>
<accession>A0A7W8CYB0</accession>
<evidence type="ECO:0000313" key="6">
    <source>
        <dbReference type="EMBL" id="MBB5183134.1"/>
    </source>
</evidence>
<dbReference type="GO" id="GO:0003700">
    <property type="term" value="F:DNA-binding transcription factor activity"/>
    <property type="evidence" value="ECO:0007669"/>
    <property type="project" value="InterPro"/>
</dbReference>
<dbReference type="GO" id="GO:0003677">
    <property type="term" value="F:DNA binding"/>
    <property type="evidence" value="ECO:0007669"/>
    <property type="project" value="UniProtKB-KW"/>
</dbReference>
<organism evidence="6 7">
    <name type="scientific">Catenisphaera adipataccumulans</name>
    <dbReference type="NCBI Taxonomy" id="700500"/>
    <lineage>
        <taxon>Bacteria</taxon>
        <taxon>Bacillati</taxon>
        <taxon>Bacillota</taxon>
        <taxon>Erysipelotrichia</taxon>
        <taxon>Erysipelotrichales</taxon>
        <taxon>Erysipelotrichaceae</taxon>
        <taxon>Catenisphaera</taxon>
    </lineage>
</organism>
<evidence type="ECO:0000256" key="2">
    <source>
        <dbReference type="ARBA" id="ARBA00023015"/>
    </source>
</evidence>
<dbReference type="EMBL" id="JACHHK010000003">
    <property type="protein sequence ID" value="MBB5183134.1"/>
    <property type="molecule type" value="Genomic_DNA"/>
</dbReference>
<dbReference type="Gene3D" id="1.10.10.10">
    <property type="entry name" value="Winged helix-like DNA-binding domain superfamily/Winged helix DNA-binding domain"/>
    <property type="match status" value="1"/>
</dbReference>
<dbReference type="GO" id="GO:0046983">
    <property type="term" value="F:protein dimerization activity"/>
    <property type="evidence" value="ECO:0007669"/>
    <property type="project" value="InterPro"/>
</dbReference>
<dbReference type="SUPFAM" id="SSF46785">
    <property type="entry name" value="Winged helix' DNA-binding domain"/>
    <property type="match status" value="1"/>
</dbReference>
<dbReference type="PANTHER" id="PTHR33238:SF7">
    <property type="entry name" value="IRON-DEPENDENT TRANSCRIPTIONAL REGULATOR"/>
    <property type="match status" value="1"/>
</dbReference>
<dbReference type="PROSITE" id="PS50944">
    <property type="entry name" value="HTH_DTXR"/>
    <property type="match status" value="1"/>
</dbReference>
<dbReference type="GO" id="GO:0046914">
    <property type="term" value="F:transition metal ion binding"/>
    <property type="evidence" value="ECO:0007669"/>
    <property type="project" value="InterPro"/>
</dbReference>
<dbReference type="AlphaFoldDB" id="A0A7W8CYB0"/>
<gene>
    <name evidence="6" type="ORF">HNQ47_001154</name>
</gene>
<dbReference type="InterPro" id="IPR036421">
    <property type="entry name" value="Fe_dep_repressor_sf"/>
</dbReference>
<keyword evidence="2" id="KW-0805">Transcription regulation</keyword>
<dbReference type="SMART" id="SM00529">
    <property type="entry name" value="HTH_DTXR"/>
    <property type="match status" value="1"/>
</dbReference>
<keyword evidence="3" id="KW-0238">DNA-binding</keyword>
<dbReference type="RefSeq" id="WP_183328422.1">
    <property type="nucleotide sequence ID" value="NZ_JACHHK010000003.1"/>
</dbReference>
<dbReference type="InterPro" id="IPR022687">
    <property type="entry name" value="HTH_DTXR"/>
</dbReference>
<dbReference type="Proteomes" id="UP000539953">
    <property type="component" value="Unassembled WGS sequence"/>
</dbReference>
<sequence>MTRNLQESVNKTTEDYLEAILMIQERQGYVRSVDVAAQLGVSKPSVTYTTKRLKEQDYLKNDQGGMLVLTEKGMAVADATYTRHKKLSEFFIRLGVKPETALKDACKIEHDLSDETFDAICRHAENNKK</sequence>
<reference evidence="6 7" key="1">
    <citation type="submission" date="2020-08" db="EMBL/GenBank/DDBJ databases">
        <title>Genomic Encyclopedia of Type Strains, Phase IV (KMG-IV): sequencing the most valuable type-strain genomes for metagenomic binning, comparative biology and taxonomic classification.</title>
        <authorList>
            <person name="Goeker M."/>
        </authorList>
    </citation>
    <scope>NUCLEOTIDE SEQUENCE [LARGE SCALE GENOMIC DNA]</scope>
    <source>
        <strain evidence="6 7">DSM 25799</strain>
    </source>
</reference>
<comment type="caution">
    <text evidence="6">The sequence shown here is derived from an EMBL/GenBank/DDBJ whole genome shotgun (WGS) entry which is preliminary data.</text>
</comment>
<dbReference type="InterPro" id="IPR036388">
    <property type="entry name" value="WH-like_DNA-bd_sf"/>
</dbReference>
<evidence type="ECO:0000256" key="4">
    <source>
        <dbReference type="ARBA" id="ARBA00023163"/>
    </source>
</evidence>
<dbReference type="Pfam" id="PF02742">
    <property type="entry name" value="Fe_dep_repr_C"/>
    <property type="match status" value="1"/>
</dbReference>
<protein>
    <submittedName>
        <fullName evidence="6">Mn-dependent DtxR family transcriptional regulator</fullName>
    </submittedName>
</protein>
<evidence type="ECO:0000259" key="5">
    <source>
        <dbReference type="PROSITE" id="PS50944"/>
    </source>
</evidence>
<name>A0A7W8CYB0_9FIRM</name>
<proteinExistence type="inferred from homology"/>
<keyword evidence="7" id="KW-1185">Reference proteome</keyword>
<evidence type="ECO:0000313" key="7">
    <source>
        <dbReference type="Proteomes" id="UP000539953"/>
    </source>
</evidence>
<dbReference type="PANTHER" id="PTHR33238">
    <property type="entry name" value="IRON (METAL) DEPENDENT REPRESSOR, DTXR FAMILY"/>
    <property type="match status" value="1"/>
</dbReference>
<feature type="domain" description="HTH dtxR-type" evidence="5">
    <location>
        <begin position="1"/>
        <end position="70"/>
    </location>
</feature>
<keyword evidence="4" id="KW-0804">Transcription</keyword>
<evidence type="ECO:0000256" key="3">
    <source>
        <dbReference type="ARBA" id="ARBA00023125"/>
    </source>
</evidence>
<dbReference type="InterPro" id="IPR001367">
    <property type="entry name" value="Fe_dep_repressor"/>
</dbReference>